<dbReference type="PROSITE" id="PS51186">
    <property type="entry name" value="GNAT"/>
    <property type="match status" value="1"/>
</dbReference>
<dbReference type="OrthoDB" id="30840at2759"/>
<dbReference type="InterPro" id="IPR051635">
    <property type="entry name" value="SNAT-like"/>
</dbReference>
<reference evidence="4" key="1">
    <citation type="journal article" date="2021" name="Open Biol.">
        <title>Shared evolutionary footprints suggest mitochondrial oxidative damage underlies multiple complex I losses in fungi.</title>
        <authorList>
            <person name="Schikora-Tamarit M.A."/>
            <person name="Marcet-Houben M."/>
            <person name="Nosek J."/>
            <person name="Gabaldon T."/>
        </authorList>
    </citation>
    <scope>NUCLEOTIDE SEQUENCE</scope>
    <source>
        <strain evidence="4">CBS6341</strain>
    </source>
</reference>
<dbReference type="GO" id="GO:0005737">
    <property type="term" value="C:cytoplasm"/>
    <property type="evidence" value="ECO:0007669"/>
    <property type="project" value="TreeGrafter"/>
</dbReference>
<keyword evidence="2" id="KW-0012">Acyltransferase</keyword>
<evidence type="ECO:0000313" key="5">
    <source>
        <dbReference type="Proteomes" id="UP000769528"/>
    </source>
</evidence>
<dbReference type="SUPFAM" id="SSF55729">
    <property type="entry name" value="Acyl-CoA N-acyltransferases (Nat)"/>
    <property type="match status" value="1"/>
</dbReference>
<dbReference type="Proteomes" id="UP000769528">
    <property type="component" value="Unassembled WGS sequence"/>
</dbReference>
<dbReference type="EMBL" id="JAEUBF010001547">
    <property type="protein sequence ID" value="KAH3663438.1"/>
    <property type="molecule type" value="Genomic_DNA"/>
</dbReference>
<accession>A0A9P8T232</accession>
<dbReference type="PANTHER" id="PTHR10908">
    <property type="entry name" value="SEROTONIN N-ACETYLTRANSFERASE"/>
    <property type="match status" value="1"/>
</dbReference>
<dbReference type="InterPro" id="IPR016181">
    <property type="entry name" value="Acyl_CoA_acyltransferase"/>
</dbReference>
<evidence type="ECO:0000259" key="3">
    <source>
        <dbReference type="PROSITE" id="PS51186"/>
    </source>
</evidence>
<evidence type="ECO:0000256" key="2">
    <source>
        <dbReference type="ARBA" id="ARBA00023315"/>
    </source>
</evidence>
<dbReference type="AlphaFoldDB" id="A0A9P8T232"/>
<proteinExistence type="predicted"/>
<sequence length="205" mass="23049">MSTDLPLHLAIRPLNIEDADQIFELESLGFPPEERCSLDVLKYRLTVAPELSSGLFIREFKPIIDPENNDDYLPEGSTTIVSEKLIGHILGTKIPGDLITDESMMKSESESDGKGHIESSNTVGIHSITIAPEYQKRNLATLLLHDYIQKLSNQQVGEKISIIAKEYLLAFYNRVGFITKGESKCKHGGEKWFDLQCPLIPEDYE</sequence>
<organism evidence="4 5">
    <name type="scientific">Wickerhamomyces mucosus</name>
    <dbReference type="NCBI Taxonomy" id="1378264"/>
    <lineage>
        <taxon>Eukaryota</taxon>
        <taxon>Fungi</taxon>
        <taxon>Dikarya</taxon>
        <taxon>Ascomycota</taxon>
        <taxon>Saccharomycotina</taxon>
        <taxon>Saccharomycetes</taxon>
        <taxon>Phaffomycetales</taxon>
        <taxon>Wickerhamomycetaceae</taxon>
        <taxon>Wickerhamomyces</taxon>
    </lineage>
</organism>
<keyword evidence="5" id="KW-1185">Reference proteome</keyword>
<dbReference type="GO" id="GO:0004059">
    <property type="term" value="F:aralkylamine N-acetyltransferase activity"/>
    <property type="evidence" value="ECO:0007669"/>
    <property type="project" value="TreeGrafter"/>
</dbReference>
<gene>
    <name evidence="4" type="ORF">WICMUC_005964</name>
</gene>
<feature type="domain" description="N-acetyltransferase" evidence="3">
    <location>
        <begin position="9"/>
        <end position="200"/>
    </location>
</feature>
<evidence type="ECO:0000313" key="4">
    <source>
        <dbReference type="EMBL" id="KAH3663438.1"/>
    </source>
</evidence>
<reference evidence="4" key="2">
    <citation type="submission" date="2021-01" db="EMBL/GenBank/DDBJ databases">
        <authorList>
            <person name="Schikora-Tamarit M.A."/>
        </authorList>
    </citation>
    <scope>NUCLEOTIDE SEQUENCE</scope>
    <source>
        <strain evidence="4">CBS6341</strain>
    </source>
</reference>
<evidence type="ECO:0000256" key="1">
    <source>
        <dbReference type="ARBA" id="ARBA00022679"/>
    </source>
</evidence>
<name>A0A9P8T232_9ASCO</name>
<dbReference type="PANTHER" id="PTHR10908:SF0">
    <property type="entry name" value="SEROTONIN N-ACETYLTRANSFERASE"/>
    <property type="match status" value="1"/>
</dbReference>
<dbReference type="Gene3D" id="3.40.630.30">
    <property type="match status" value="1"/>
</dbReference>
<protein>
    <recommendedName>
        <fullName evidence="3">N-acetyltransferase domain-containing protein</fullName>
    </recommendedName>
</protein>
<dbReference type="Pfam" id="PF13673">
    <property type="entry name" value="Acetyltransf_10"/>
    <property type="match status" value="1"/>
</dbReference>
<comment type="caution">
    <text evidence="4">The sequence shown here is derived from an EMBL/GenBank/DDBJ whole genome shotgun (WGS) entry which is preliminary data.</text>
</comment>
<dbReference type="InterPro" id="IPR000182">
    <property type="entry name" value="GNAT_dom"/>
</dbReference>
<keyword evidence="1" id="KW-0808">Transferase</keyword>